<accession>W6RJJ9</accession>
<keyword evidence="1" id="KW-0614">Plasmid</keyword>
<name>W6RJJ9_9HYPH</name>
<dbReference type="AlphaFoldDB" id="W6RJJ9"/>
<evidence type="ECO:0000313" key="1">
    <source>
        <dbReference type="EMBL" id="CDM60450.1"/>
    </source>
</evidence>
<organism evidence="1 2">
    <name type="scientific">Rhizobium favelukesii</name>
    <dbReference type="NCBI Taxonomy" id="348824"/>
    <lineage>
        <taxon>Bacteria</taxon>
        <taxon>Pseudomonadati</taxon>
        <taxon>Pseudomonadota</taxon>
        <taxon>Alphaproteobacteria</taxon>
        <taxon>Hyphomicrobiales</taxon>
        <taxon>Rhizobiaceae</taxon>
        <taxon>Rhizobium/Agrobacterium group</taxon>
        <taxon>Rhizobium</taxon>
    </lineage>
</organism>
<dbReference type="RefSeq" id="WP_157997318.1">
    <property type="nucleotide sequence ID" value="NZ_ATTO01000156.1"/>
</dbReference>
<gene>
    <name evidence="1" type="ORF">LPU83_pLPU83b_0467</name>
</gene>
<keyword evidence="2" id="KW-1185">Reference proteome</keyword>
<geneLocation type="plasmid" evidence="1">
    <name>pLPU83b</name>
</geneLocation>
<sequence>MTGWLVDIAKRFGLPQPLERLDREYNLDFPAQDSCCPAVVKVMRRELVPLQTLQ</sequence>
<dbReference type="EMBL" id="CBYB010000044">
    <property type="protein sequence ID" value="CDM60450.1"/>
    <property type="molecule type" value="Genomic_DNA"/>
</dbReference>
<reference evidence="1" key="1">
    <citation type="submission" date="2013-11" db="EMBL/GenBank/DDBJ databases">
        <title>Draft genome sequence of the broad-host-range Rhizobium sp. LPU83 strain, a member of the low-genetic diversity Oregon-like Rhizobium sp. group.</title>
        <authorList>
            <person name="Wibberg D."/>
            <person name="Puehler A."/>
            <person name="Schlueter A."/>
        </authorList>
    </citation>
    <scope>NUCLEOTIDE SEQUENCE [LARGE SCALE GENOMIC DNA]</scope>
    <source>
        <strain evidence="1">LPU83</strain>
        <plasmid evidence="1">pLPU83b</plasmid>
    </source>
</reference>
<proteinExistence type="predicted"/>
<evidence type="ECO:0000313" key="2">
    <source>
        <dbReference type="Proteomes" id="UP000019443"/>
    </source>
</evidence>
<protein>
    <submittedName>
        <fullName evidence="1">Uncharacterized protein</fullName>
    </submittedName>
</protein>
<dbReference type="Proteomes" id="UP000019443">
    <property type="component" value="Unassembled WGS sequence"/>
</dbReference>
<comment type="caution">
    <text evidence="1">The sequence shown here is derived from an EMBL/GenBank/DDBJ whole genome shotgun (WGS) entry which is preliminary data.</text>
</comment>